<dbReference type="SUPFAM" id="SSF103473">
    <property type="entry name" value="MFS general substrate transporter"/>
    <property type="match status" value="1"/>
</dbReference>
<keyword evidence="6 9" id="KW-0472">Membrane</keyword>
<comment type="subcellular location">
    <subcellularLocation>
        <location evidence="1">Membrane</location>
        <topology evidence="1">Multi-pass membrane protein</topology>
    </subcellularLocation>
</comment>
<dbReference type="EMBL" id="CAMAPF010000033">
    <property type="protein sequence ID" value="CAH9079241.1"/>
    <property type="molecule type" value="Genomic_DNA"/>
</dbReference>
<evidence type="ECO:0000256" key="8">
    <source>
        <dbReference type="SAM" id="MobiDB-lite"/>
    </source>
</evidence>
<feature type="compositionally biased region" description="Low complexity" evidence="8">
    <location>
        <begin position="1"/>
        <end position="11"/>
    </location>
</feature>
<name>A0AAV0CNV1_9ASTE</name>
<evidence type="ECO:0000256" key="2">
    <source>
        <dbReference type="ARBA" id="ARBA00010992"/>
    </source>
</evidence>
<evidence type="ECO:0000313" key="12">
    <source>
        <dbReference type="Proteomes" id="UP001152523"/>
    </source>
</evidence>
<keyword evidence="3" id="KW-0813">Transport</keyword>
<proteinExistence type="inferred from homology"/>
<feature type="transmembrane region" description="Helical" evidence="9">
    <location>
        <begin position="202"/>
        <end position="220"/>
    </location>
</feature>
<evidence type="ECO:0000256" key="9">
    <source>
        <dbReference type="SAM" id="Phobius"/>
    </source>
</evidence>
<dbReference type="InterPro" id="IPR036259">
    <property type="entry name" value="MFS_trans_sf"/>
</dbReference>
<feature type="region of interest" description="Disordered" evidence="8">
    <location>
        <begin position="1"/>
        <end position="28"/>
    </location>
</feature>
<comment type="similarity">
    <text evidence="7">Belongs to the major facilitator superfamily. Phosphate:H(+) symporter (TC 2.A.1.9) family.</text>
</comment>
<dbReference type="PANTHER" id="PTHR23500">
    <property type="entry name" value="SOLUTE CARRIER FAMILY 2, FACILITATED GLUCOSE TRANSPORTER"/>
    <property type="match status" value="1"/>
</dbReference>
<evidence type="ECO:0000256" key="5">
    <source>
        <dbReference type="ARBA" id="ARBA00022989"/>
    </source>
</evidence>
<evidence type="ECO:0000259" key="10">
    <source>
        <dbReference type="PROSITE" id="PS50850"/>
    </source>
</evidence>
<evidence type="ECO:0000256" key="3">
    <source>
        <dbReference type="ARBA" id="ARBA00022448"/>
    </source>
</evidence>
<dbReference type="Gene3D" id="1.20.1250.20">
    <property type="entry name" value="MFS general substrate transporter like domains"/>
    <property type="match status" value="2"/>
</dbReference>
<reference evidence="11" key="1">
    <citation type="submission" date="2022-07" db="EMBL/GenBank/DDBJ databases">
        <authorList>
            <person name="Macas J."/>
            <person name="Novak P."/>
            <person name="Neumann P."/>
        </authorList>
    </citation>
    <scope>NUCLEOTIDE SEQUENCE</scope>
</reference>
<dbReference type="GO" id="GO:0016020">
    <property type="term" value="C:membrane"/>
    <property type="evidence" value="ECO:0007669"/>
    <property type="project" value="UniProtKB-SubCell"/>
</dbReference>
<feature type="transmembrane region" description="Helical" evidence="9">
    <location>
        <begin position="435"/>
        <end position="455"/>
    </location>
</feature>
<feature type="transmembrane region" description="Helical" evidence="9">
    <location>
        <begin position="137"/>
        <end position="156"/>
    </location>
</feature>
<feature type="transmembrane region" description="Helical" evidence="9">
    <location>
        <begin position="104"/>
        <end position="125"/>
    </location>
</feature>
<comment type="similarity">
    <text evidence="2">Belongs to the major facilitator superfamily. Sugar transporter (TC 2.A.1.1) family.</text>
</comment>
<dbReference type="InterPro" id="IPR020846">
    <property type="entry name" value="MFS_dom"/>
</dbReference>
<dbReference type="AlphaFoldDB" id="A0AAV0CNV1"/>
<dbReference type="Pfam" id="PF00083">
    <property type="entry name" value="Sugar_tr"/>
    <property type="match status" value="1"/>
</dbReference>
<feature type="transmembrane region" description="Helical" evidence="9">
    <location>
        <begin position="268"/>
        <end position="294"/>
    </location>
</feature>
<evidence type="ECO:0000256" key="1">
    <source>
        <dbReference type="ARBA" id="ARBA00004141"/>
    </source>
</evidence>
<feature type="transmembrane region" description="Helical" evidence="9">
    <location>
        <begin position="45"/>
        <end position="65"/>
    </location>
</feature>
<feature type="transmembrane region" description="Helical" evidence="9">
    <location>
        <begin position="412"/>
        <end position="429"/>
    </location>
</feature>
<organism evidence="11 12">
    <name type="scientific">Cuscuta epithymum</name>
    <dbReference type="NCBI Taxonomy" id="186058"/>
    <lineage>
        <taxon>Eukaryota</taxon>
        <taxon>Viridiplantae</taxon>
        <taxon>Streptophyta</taxon>
        <taxon>Embryophyta</taxon>
        <taxon>Tracheophyta</taxon>
        <taxon>Spermatophyta</taxon>
        <taxon>Magnoliopsida</taxon>
        <taxon>eudicotyledons</taxon>
        <taxon>Gunneridae</taxon>
        <taxon>Pentapetalae</taxon>
        <taxon>asterids</taxon>
        <taxon>lamiids</taxon>
        <taxon>Solanales</taxon>
        <taxon>Convolvulaceae</taxon>
        <taxon>Cuscuteae</taxon>
        <taxon>Cuscuta</taxon>
        <taxon>Cuscuta subgen. Cuscuta</taxon>
    </lineage>
</organism>
<feature type="transmembrane region" description="Helical" evidence="9">
    <location>
        <begin position="371"/>
        <end position="391"/>
    </location>
</feature>
<dbReference type="InterPro" id="IPR045262">
    <property type="entry name" value="STP/PLT_plant"/>
</dbReference>
<evidence type="ECO:0000256" key="7">
    <source>
        <dbReference type="ARBA" id="ARBA00044504"/>
    </source>
</evidence>
<comment type="caution">
    <text evidence="11">The sequence shown here is derived from an EMBL/GenBank/DDBJ whole genome shotgun (WGS) entry which is preliminary data.</text>
</comment>
<dbReference type="GO" id="GO:0015144">
    <property type="term" value="F:carbohydrate transmembrane transporter activity"/>
    <property type="evidence" value="ECO:0007669"/>
    <property type="project" value="InterPro"/>
</dbReference>
<accession>A0AAV0CNV1</accession>
<dbReference type="InterPro" id="IPR005828">
    <property type="entry name" value="MFS_sugar_transport-like"/>
</dbReference>
<protein>
    <recommendedName>
        <fullName evidence="10">Major facilitator superfamily (MFS) profile domain-containing protein</fullName>
    </recommendedName>
</protein>
<feature type="domain" description="Major facilitator superfamily (MFS) profile" evidence="10">
    <location>
        <begin position="51"/>
        <end position="459"/>
    </location>
</feature>
<evidence type="ECO:0000256" key="4">
    <source>
        <dbReference type="ARBA" id="ARBA00022692"/>
    </source>
</evidence>
<sequence>MDAVMPPASREPSPEPAPSHREISSGNVTPTALDGCPLAHVKYRLWRVALGYILAFFGGIAYGYSQTFVGGLLNMPKFQVVLLRKSYVKLVKAMVSNFCTYVNGYMLICSASVPIGTSIGLIMGIKLQSFCGPKWRLRIGAMLVVMGALCAIAIPLGIALGIFFFVIGIGIGNIREVVPILYKQITPEDVHQRIDNIFDLAYYVGLVAALLVNYLVASFFQNGWKVTFIAIAIPAVMLILASIVLFLVEVNEPKVSPRVLLSQHRSVFVSRTLFLLLAQFIGSSQLVFYGPMILESLKFGSYNHQFLAPLIGCSLGSLTVTFVILYLIPHHRRRQTFFIACITICVSQIGIWLLFFFWGSQRHHFKSPFNTIAGVLLMLIYSSYFVIDGPYGWTRKRYPKAAQGVGSTLETAIMRFVVGIMNSIVPFLLCLFKKWVFMYLALVALVYSVIALYFVSDDHAKDHIVIV</sequence>
<evidence type="ECO:0000256" key="6">
    <source>
        <dbReference type="ARBA" id="ARBA00023136"/>
    </source>
</evidence>
<dbReference type="PROSITE" id="PS50850">
    <property type="entry name" value="MFS"/>
    <property type="match status" value="1"/>
</dbReference>
<gene>
    <name evidence="11" type="ORF">CEPIT_LOCUS6777</name>
</gene>
<keyword evidence="12" id="KW-1185">Reference proteome</keyword>
<feature type="transmembrane region" description="Helical" evidence="9">
    <location>
        <begin position="337"/>
        <end position="359"/>
    </location>
</feature>
<dbReference type="PANTHER" id="PTHR23500:SF357">
    <property type="entry name" value="IP12678P"/>
    <property type="match status" value="1"/>
</dbReference>
<feature type="transmembrane region" description="Helical" evidence="9">
    <location>
        <begin position="226"/>
        <end position="248"/>
    </location>
</feature>
<keyword evidence="4 9" id="KW-0812">Transmembrane</keyword>
<evidence type="ECO:0000313" key="11">
    <source>
        <dbReference type="EMBL" id="CAH9079241.1"/>
    </source>
</evidence>
<dbReference type="Proteomes" id="UP001152523">
    <property type="component" value="Unassembled WGS sequence"/>
</dbReference>
<feature type="transmembrane region" description="Helical" evidence="9">
    <location>
        <begin position="306"/>
        <end position="328"/>
    </location>
</feature>
<keyword evidence="5 9" id="KW-1133">Transmembrane helix</keyword>